<protein>
    <submittedName>
        <fullName evidence="5">Glycosyltransferase family 1 protein</fullName>
    </submittedName>
</protein>
<evidence type="ECO:0000256" key="2">
    <source>
        <dbReference type="ARBA" id="ARBA00022679"/>
    </source>
</evidence>
<dbReference type="OrthoDB" id="5835829at2759"/>
<evidence type="ECO:0000313" key="6">
    <source>
        <dbReference type="Proteomes" id="UP000070444"/>
    </source>
</evidence>
<evidence type="ECO:0000256" key="4">
    <source>
        <dbReference type="SAM" id="Phobius"/>
    </source>
</evidence>
<gene>
    <name evidence="5" type="ORF">CONCODRAFT_80374</name>
</gene>
<sequence>MKLKILSYLTVFAGQIICSEPAVNSEKPLHIAVSITFATRSHIKYLLEILEDVSKRGHRVTFLCMDEMRRFGKGYNLTYYSLGDVKMTGNELGVTKPYMRGDGLFTNINGMREDIYNLYKVSFPVYEKFYREEKPDLMVCDFGANSCVESAAKNAMPMVIGYQSLMFSYQDKFLTGTGAMDSTTIESFGFLQRMKHAFYDPIAFFLDALPVIDLVQKEREIQGIPPVYRFPILGYMGIGIANSYIGLENPRNLPSHVYPIGPILSGDAPRLPEDLQNFMDNHDKVLYIAFGSMVNLSKDMLSKLLQHVQRAIDEEVLDGVVWGMPKNDMRSFPKSYKINSINYSTDKITEGTHEKIKILKWAPQQSILSHKNTKLFLSHGGLDSTYESMNAGVPMLVLPFIGDQPRNAMLVAENGAGDVIEWNAMTDNQVYQKFVKLLDPNNLELKSKVRQMQLITKFSSKRKEMAADLIVTYGYSAKSCRQFDTPKPFEPPCEVLPFLPLDQRISPIKANLIDVYITGLLISVTVIFSIIYATYYSSKKLLKILSKKLKTE</sequence>
<comment type="similarity">
    <text evidence="3">Belongs to the UDP-glycosyltransferase family.</text>
</comment>
<keyword evidence="2 3" id="KW-0808">Transferase</keyword>
<evidence type="ECO:0000313" key="5">
    <source>
        <dbReference type="EMBL" id="KXN66848.1"/>
    </source>
</evidence>
<keyword evidence="4" id="KW-1133">Transmembrane helix</keyword>
<keyword evidence="4" id="KW-0472">Membrane</keyword>
<dbReference type="SUPFAM" id="SSF53756">
    <property type="entry name" value="UDP-Glycosyltransferase/glycogen phosphorylase"/>
    <property type="match status" value="1"/>
</dbReference>
<keyword evidence="6" id="KW-1185">Reference proteome</keyword>
<dbReference type="GO" id="GO:0008194">
    <property type="term" value="F:UDP-glycosyltransferase activity"/>
    <property type="evidence" value="ECO:0007669"/>
    <property type="project" value="InterPro"/>
</dbReference>
<evidence type="ECO:0000256" key="3">
    <source>
        <dbReference type="RuleBase" id="RU003718"/>
    </source>
</evidence>
<dbReference type="PANTHER" id="PTHR48043:SF145">
    <property type="entry name" value="FI06409P-RELATED"/>
    <property type="match status" value="1"/>
</dbReference>
<name>A0A137NVZ3_CONC2</name>
<dbReference type="PROSITE" id="PS00375">
    <property type="entry name" value="UDPGT"/>
    <property type="match status" value="1"/>
</dbReference>
<keyword evidence="4" id="KW-0812">Transmembrane</keyword>
<keyword evidence="1 3" id="KW-0328">Glycosyltransferase</keyword>
<dbReference type="InterPro" id="IPR050271">
    <property type="entry name" value="UDP-glycosyltransferase"/>
</dbReference>
<proteinExistence type="inferred from homology"/>
<dbReference type="AlphaFoldDB" id="A0A137NVZ3"/>
<organism evidence="5 6">
    <name type="scientific">Conidiobolus coronatus (strain ATCC 28846 / CBS 209.66 / NRRL 28638)</name>
    <name type="common">Delacroixia coronata</name>
    <dbReference type="NCBI Taxonomy" id="796925"/>
    <lineage>
        <taxon>Eukaryota</taxon>
        <taxon>Fungi</taxon>
        <taxon>Fungi incertae sedis</taxon>
        <taxon>Zoopagomycota</taxon>
        <taxon>Entomophthoromycotina</taxon>
        <taxon>Entomophthoromycetes</taxon>
        <taxon>Entomophthorales</taxon>
        <taxon>Ancylistaceae</taxon>
        <taxon>Conidiobolus</taxon>
    </lineage>
</organism>
<dbReference type="InterPro" id="IPR002213">
    <property type="entry name" value="UDP_glucos_trans"/>
</dbReference>
<dbReference type="InterPro" id="IPR035595">
    <property type="entry name" value="UDP_glycos_trans_CS"/>
</dbReference>
<feature type="transmembrane region" description="Helical" evidence="4">
    <location>
        <begin position="515"/>
        <end position="535"/>
    </location>
</feature>
<dbReference type="Pfam" id="PF00201">
    <property type="entry name" value="UDPGT"/>
    <property type="match status" value="1"/>
</dbReference>
<accession>A0A137NVZ3</accession>
<evidence type="ECO:0000256" key="1">
    <source>
        <dbReference type="ARBA" id="ARBA00022676"/>
    </source>
</evidence>
<dbReference type="CDD" id="cd03784">
    <property type="entry name" value="GT1_Gtf-like"/>
    <property type="match status" value="1"/>
</dbReference>
<dbReference type="EMBL" id="KQ964684">
    <property type="protein sequence ID" value="KXN66848.1"/>
    <property type="molecule type" value="Genomic_DNA"/>
</dbReference>
<reference evidence="5 6" key="1">
    <citation type="journal article" date="2015" name="Genome Biol. Evol.">
        <title>Phylogenomic analyses indicate that early fungi evolved digesting cell walls of algal ancestors of land plants.</title>
        <authorList>
            <person name="Chang Y."/>
            <person name="Wang S."/>
            <person name="Sekimoto S."/>
            <person name="Aerts A.L."/>
            <person name="Choi C."/>
            <person name="Clum A."/>
            <person name="LaButti K.M."/>
            <person name="Lindquist E.A."/>
            <person name="Yee Ngan C."/>
            <person name="Ohm R.A."/>
            <person name="Salamov A.A."/>
            <person name="Grigoriev I.V."/>
            <person name="Spatafora J.W."/>
            <person name="Berbee M.L."/>
        </authorList>
    </citation>
    <scope>NUCLEOTIDE SEQUENCE [LARGE SCALE GENOMIC DNA]</scope>
    <source>
        <strain evidence="5 6">NRRL 28638</strain>
    </source>
</reference>
<dbReference type="OMA" id="ACTSTEY"/>
<dbReference type="Gene3D" id="3.40.50.2000">
    <property type="entry name" value="Glycogen Phosphorylase B"/>
    <property type="match status" value="2"/>
</dbReference>
<dbReference type="Proteomes" id="UP000070444">
    <property type="component" value="Unassembled WGS sequence"/>
</dbReference>
<dbReference type="PANTHER" id="PTHR48043">
    <property type="entry name" value="EG:EG0003.4 PROTEIN-RELATED"/>
    <property type="match status" value="1"/>
</dbReference>